<protein>
    <submittedName>
        <fullName evidence="2">Uncharacterized protein</fullName>
    </submittedName>
</protein>
<comment type="caution">
    <text evidence="2">The sequence shown here is derived from an EMBL/GenBank/DDBJ whole genome shotgun (WGS) entry which is preliminary data.</text>
</comment>
<name>A0A1G1VS71_9BACT</name>
<accession>A0A1G1VS71</accession>
<reference evidence="2 3" key="1">
    <citation type="journal article" date="2016" name="Nat. Commun.">
        <title>Thousands of microbial genomes shed light on interconnected biogeochemical processes in an aquifer system.</title>
        <authorList>
            <person name="Anantharaman K."/>
            <person name="Brown C.T."/>
            <person name="Hug L.A."/>
            <person name="Sharon I."/>
            <person name="Castelle C.J."/>
            <person name="Probst A.J."/>
            <person name="Thomas B.C."/>
            <person name="Singh A."/>
            <person name="Wilkins M.J."/>
            <person name="Karaoz U."/>
            <person name="Brodie E.L."/>
            <person name="Williams K.H."/>
            <person name="Hubbard S.S."/>
            <person name="Banfield J.F."/>
        </authorList>
    </citation>
    <scope>NUCLEOTIDE SEQUENCE [LARGE SCALE GENOMIC DNA]</scope>
</reference>
<dbReference type="AlphaFoldDB" id="A0A1G1VS71"/>
<sequence length="216" mass="25003">MTSVEDELRTLREQQLQERVEQMRREEASKKALQQKADLLNTEARRLLAPYVEAVKRSRCVEAMQELALSEGLSIKDPELASPDVSFFVAFKPIEGHRGAQDHWYERFRGLDLAGGFYWDSFKVQKLKPGNLRPLSGQVMLEWGYFMKHVGGEDEPHWDQIRCVFDQERTGFVMTARTDHVGGYGREHFVGRLHERGWGNQAVERLVAQLYLHANT</sequence>
<feature type="coiled-coil region" evidence="1">
    <location>
        <begin position="13"/>
        <end position="43"/>
    </location>
</feature>
<evidence type="ECO:0000313" key="2">
    <source>
        <dbReference type="EMBL" id="OGY18242.1"/>
    </source>
</evidence>
<evidence type="ECO:0000256" key="1">
    <source>
        <dbReference type="SAM" id="Coils"/>
    </source>
</evidence>
<dbReference type="Proteomes" id="UP000179233">
    <property type="component" value="Unassembled WGS sequence"/>
</dbReference>
<evidence type="ECO:0000313" key="3">
    <source>
        <dbReference type="Proteomes" id="UP000179233"/>
    </source>
</evidence>
<keyword evidence="1" id="KW-0175">Coiled coil</keyword>
<gene>
    <name evidence="2" type="ORF">A2786_01850</name>
</gene>
<dbReference type="EMBL" id="MHCJ01000003">
    <property type="protein sequence ID" value="OGY18242.1"/>
    <property type="molecule type" value="Genomic_DNA"/>
</dbReference>
<proteinExistence type="predicted"/>
<organism evidence="2 3">
    <name type="scientific">Candidatus Chisholmbacteria bacterium RIFCSPHIGHO2_01_FULL_52_32</name>
    <dbReference type="NCBI Taxonomy" id="1797591"/>
    <lineage>
        <taxon>Bacteria</taxon>
        <taxon>Candidatus Chisholmiibacteriota</taxon>
    </lineage>
</organism>